<dbReference type="GeneTree" id="ENSGT00940000170808"/>
<dbReference type="GO" id="GO:0006338">
    <property type="term" value="P:chromatin remodeling"/>
    <property type="evidence" value="ECO:0007669"/>
    <property type="project" value="InterPro"/>
</dbReference>
<dbReference type="GO" id="GO:0006355">
    <property type="term" value="P:regulation of DNA-templated transcription"/>
    <property type="evidence" value="ECO:0007669"/>
    <property type="project" value="TreeGrafter"/>
</dbReference>
<dbReference type="GO" id="GO:0031445">
    <property type="term" value="P:regulation of heterochromatin formation"/>
    <property type="evidence" value="ECO:0007669"/>
    <property type="project" value="TreeGrafter"/>
</dbReference>
<reference evidence="3" key="3">
    <citation type="submission" date="2025-09" db="UniProtKB">
        <authorList>
            <consortium name="Ensembl"/>
        </authorList>
    </citation>
    <scope>IDENTIFICATION</scope>
</reference>
<dbReference type="eggNOG" id="KOG1245">
    <property type="taxonomic scope" value="Eukaryota"/>
</dbReference>
<sequence>MPLLHRKKFCPIPPAENLDDEDEVFYCPLTHEIFIDYDDFYDRTILCNSLVWSCSITDRPNLTYQEALDCEKEAKKKLAHFPVSIQKPLLYLVSLSHRTRIDELNDDIYVFMRERYFVG</sequence>
<feature type="domain" description="WAC" evidence="2">
    <location>
        <begin position="22"/>
        <end position="119"/>
    </location>
</feature>
<accession>H2YIC6</accession>
<reference evidence="3" key="2">
    <citation type="submission" date="2025-08" db="UniProtKB">
        <authorList>
            <consortium name="Ensembl"/>
        </authorList>
    </citation>
    <scope>IDENTIFICATION</scope>
</reference>
<dbReference type="Proteomes" id="UP000007875">
    <property type="component" value="Unassembled WGS sequence"/>
</dbReference>
<evidence type="ECO:0000313" key="3">
    <source>
        <dbReference type="Ensembl" id="ENSCSAVP00000005075.1"/>
    </source>
</evidence>
<dbReference type="GO" id="GO:0000228">
    <property type="term" value="C:nuclear chromosome"/>
    <property type="evidence" value="ECO:0007669"/>
    <property type="project" value="TreeGrafter"/>
</dbReference>
<dbReference type="InParanoid" id="H2YIC6"/>
<dbReference type="Pfam" id="PF10537">
    <property type="entry name" value="WAC_Acf1_DNA_bd"/>
    <property type="match status" value="1"/>
</dbReference>
<dbReference type="Ensembl" id="ENSCSAVT00000005146.1">
    <property type="protein sequence ID" value="ENSCSAVP00000005075.1"/>
    <property type="gene ID" value="ENSCSAVG00000003032.1"/>
</dbReference>
<dbReference type="GO" id="GO:0008623">
    <property type="term" value="C:CHRAC"/>
    <property type="evidence" value="ECO:0007669"/>
    <property type="project" value="TreeGrafter"/>
</dbReference>
<dbReference type="PROSITE" id="PS51136">
    <property type="entry name" value="WAC"/>
    <property type="match status" value="1"/>
</dbReference>
<dbReference type="GO" id="GO:0045740">
    <property type="term" value="P:positive regulation of DNA replication"/>
    <property type="evidence" value="ECO:0007669"/>
    <property type="project" value="TreeGrafter"/>
</dbReference>
<dbReference type="PANTHER" id="PTHR46510">
    <property type="entry name" value="BROMODOMAIN ADJACENT TO ZINC FINGER DOMAIN PROTEIN 1A"/>
    <property type="match status" value="1"/>
</dbReference>
<dbReference type="GO" id="GO:0003677">
    <property type="term" value="F:DNA binding"/>
    <property type="evidence" value="ECO:0007669"/>
    <property type="project" value="TreeGrafter"/>
</dbReference>
<evidence type="ECO:0000313" key="4">
    <source>
        <dbReference type="Proteomes" id="UP000007875"/>
    </source>
</evidence>
<protein>
    <recommendedName>
        <fullName evidence="2">WAC domain-containing protein</fullName>
    </recommendedName>
</protein>
<organism evidence="3 4">
    <name type="scientific">Ciona savignyi</name>
    <name type="common">Pacific transparent sea squirt</name>
    <dbReference type="NCBI Taxonomy" id="51511"/>
    <lineage>
        <taxon>Eukaryota</taxon>
        <taxon>Metazoa</taxon>
        <taxon>Chordata</taxon>
        <taxon>Tunicata</taxon>
        <taxon>Ascidiacea</taxon>
        <taxon>Phlebobranchia</taxon>
        <taxon>Cionidae</taxon>
        <taxon>Ciona</taxon>
    </lineage>
</organism>
<dbReference type="PANTHER" id="PTHR46510:SF1">
    <property type="entry name" value="BROMODOMAIN ADJACENT TO ZINC FINGER DOMAIN PROTEIN 1A"/>
    <property type="match status" value="1"/>
</dbReference>
<evidence type="ECO:0000259" key="2">
    <source>
        <dbReference type="PROSITE" id="PS51136"/>
    </source>
</evidence>
<keyword evidence="1" id="KW-0539">Nucleus</keyword>
<dbReference type="AlphaFoldDB" id="H2YIC6"/>
<dbReference type="InterPro" id="IPR047171">
    <property type="entry name" value="BAZ1A"/>
</dbReference>
<dbReference type="HOGENOM" id="CLU_1791202_0_0_1"/>
<dbReference type="InterPro" id="IPR013136">
    <property type="entry name" value="WSTF_Acf1_Cbp146"/>
</dbReference>
<evidence type="ECO:0000256" key="1">
    <source>
        <dbReference type="PROSITE-ProRule" id="PRU00475"/>
    </source>
</evidence>
<comment type="subcellular location">
    <subcellularLocation>
        <location evidence="1">Nucleus</location>
    </subcellularLocation>
</comment>
<dbReference type="STRING" id="51511.ENSCSAVP00000005075"/>
<name>H2YIC6_CIOSA</name>
<keyword evidence="4" id="KW-1185">Reference proteome</keyword>
<proteinExistence type="predicted"/>
<reference evidence="4" key="1">
    <citation type="submission" date="2003-08" db="EMBL/GenBank/DDBJ databases">
        <authorList>
            <person name="Birren B."/>
            <person name="Nusbaum C."/>
            <person name="Abebe A."/>
            <person name="Abouelleil A."/>
            <person name="Adekoya E."/>
            <person name="Ait-zahra M."/>
            <person name="Allen N."/>
            <person name="Allen T."/>
            <person name="An P."/>
            <person name="Anderson M."/>
            <person name="Anderson S."/>
            <person name="Arachchi H."/>
            <person name="Armbruster J."/>
            <person name="Bachantsang P."/>
            <person name="Baldwin J."/>
            <person name="Barry A."/>
            <person name="Bayul T."/>
            <person name="Blitshsteyn B."/>
            <person name="Bloom T."/>
            <person name="Blye J."/>
            <person name="Boguslavskiy L."/>
            <person name="Borowsky M."/>
            <person name="Boukhgalter B."/>
            <person name="Brunache A."/>
            <person name="Butler J."/>
            <person name="Calixte N."/>
            <person name="Calvo S."/>
            <person name="Camarata J."/>
            <person name="Campo K."/>
            <person name="Chang J."/>
            <person name="Cheshatsang Y."/>
            <person name="Citroen M."/>
            <person name="Collymore A."/>
            <person name="Considine T."/>
            <person name="Cook A."/>
            <person name="Cooke P."/>
            <person name="Corum B."/>
            <person name="Cuomo C."/>
            <person name="David R."/>
            <person name="Dawoe T."/>
            <person name="Degray S."/>
            <person name="Dodge S."/>
            <person name="Dooley K."/>
            <person name="Dorje P."/>
            <person name="Dorjee K."/>
            <person name="Dorris L."/>
            <person name="Duffey N."/>
            <person name="Dupes A."/>
            <person name="Elkins T."/>
            <person name="Engels R."/>
            <person name="Erickson J."/>
            <person name="Farina A."/>
            <person name="Faro S."/>
            <person name="Ferreira P."/>
            <person name="Fischer H."/>
            <person name="Fitzgerald M."/>
            <person name="Foley K."/>
            <person name="Gage D."/>
            <person name="Galagan J."/>
            <person name="Gearin G."/>
            <person name="Gnerre S."/>
            <person name="Gnirke A."/>
            <person name="Goyette A."/>
            <person name="Graham J."/>
            <person name="Grandbois E."/>
            <person name="Gyaltsen K."/>
            <person name="Hafez N."/>
            <person name="Hagopian D."/>
            <person name="Hagos B."/>
            <person name="Hall J."/>
            <person name="Hatcher B."/>
            <person name="Heller A."/>
            <person name="Higgins H."/>
            <person name="Honan T."/>
            <person name="Horn A."/>
            <person name="Houde N."/>
            <person name="Hughes L."/>
            <person name="Hulme W."/>
            <person name="Husby E."/>
            <person name="Iliev I."/>
            <person name="Jaffe D."/>
            <person name="Jones C."/>
            <person name="Kamal M."/>
            <person name="Kamat A."/>
            <person name="Kamvysselis M."/>
            <person name="Karlsson E."/>
            <person name="Kells C."/>
            <person name="Kieu A."/>
            <person name="Kisner P."/>
            <person name="Kodira C."/>
            <person name="Kulbokas E."/>
            <person name="Labutti K."/>
            <person name="Lama D."/>
            <person name="Landers T."/>
            <person name="Leger J."/>
            <person name="Levine S."/>
            <person name="Lewis D."/>
            <person name="Lewis T."/>
            <person name="Lindblad-toh K."/>
            <person name="Liu X."/>
            <person name="Lokyitsang T."/>
            <person name="Lokyitsang Y."/>
            <person name="Lucien O."/>
            <person name="Lui A."/>
            <person name="Ma L.J."/>
            <person name="Mabbitt R."/>
            <person name="Macdonald J."/>
            <person name="Maclean C."/>
            <person name="Major J."/>
            <person name="Manning J."/>
            <person name="Marabella R."/>
            <person name="Maru K."/>
            <person name="Matthews C."/>
            <person name="Mauceli E."/>
            <person name="Mccarthy M."/>
            <person name="Mcdonough S."/>
            <person name="Mcghee T."/>
            <person name="Meldrim J."/>
            <person name="Meneus L."/>
            <person name="Mesirov J."/>
            <person name="Mihalev A."/>
            <person name="Mihova T."/>
            <person name="Mikkelsen T."/>
            <person name="Mlenga V."/>
            <person name="Moru K."/>
            <person name="Mozes J."/>
            <person name="Mulrain L."/>
            <person name="Munson G."/>
            <person name="Naylor J."/>
            <person name="Newes C."/>
            <person name="Nguyen C."/>
            <person name="Nguyen N."/>
            <person name="Nguyen T."/>
            <person name="Nicol R."/>
            <person name="Nielsen C."/>
            <person name="Nizzari M."/>
            <person name="Norbu C."/>
            <person name="Norbu N."/>
            <person name="O'donnell P."/>
            <person name="Okoawo O."/>
            <person name="O'leary S."/>
            <person name="Omotosho B."/>
            <person name="O'neill K."/>
            <person name="Osman S."/>
            <person name="Parker S."/>
            <person name="Perrin D."/>
            <person name="Phunkhang P."/>
            <person name="Piqani B."/>
            <person name="Purcell S."/>
            <person name="Rachupka T."/>
            <person name="Ramasamy U."/>
            <person name="Rameau R."/>
            <person name="Ray V."/>
            <person name="Raymond C."/>
            <person name="Retta R."/>
            <person name="Richardson S."/>
            <person name="Rise C."/>
            <person name="Rodriguez J."/>
            <person name="Rogers J."/>
            <person name="Rogov P."/>
            <person name="Rutman M."/>
            <person name="Schupbach R."/>
            <person name="Seaman C."/>
            <person name="Settipalli S."/>
            <person name="Sharpe T."/>
            <person name="Sheridan J."/>
            <person name="Sherpa N."/>
            <person name="Shi J."/>
            <person name="Smirnov S."/>
            <person name="Smith C."/>
            <person name="Sougnez C."/>
            <person name="Spencer B."/>
            <person name="Stalker J."/>
            <person name="Stange-thomann N."/>
            <person name="Stavropoulos S."/>
            <person name="Stetson K."/>
            <person name="Stone C."/>
            <person name="Stone S."/>
            <person name="Stubbs M."/>
            <person name="Talamas J."/>
            <person name="Tchuinga P."/>
            <person name="Tenzing P."/>
            <person name="Tesfaye S."/>
            <person name="Theodore J."/>
            <person name="Thoulutsang Y."/>
            <person name="Topham K."/>
            <person name="Towey S."/>
            <person name="Tsamla T."/>
            <person name="Tsomo N."/>
            <person name="Vallee D."/>
            <person name="Vassiliev H."/>
            <person name="Venkataraman V."/>
            <person name="Vinson J."/>
            <person name="Vo A."/>
            <person name="Wade C."/>
            <person name="Wang S."/>
            <person name="Wangchuk T."/>
            <person name="Wangdi T."/>
            <person name="Whittaker C."/>
            <person name="Wilkinson J."/>
            <person name="Wu Y."/>
            <person name="Wyman D."/>
            <person name="Yadav S."/>
            <person name="Yang S."/>
            <person name="Yang X."/>
            <person name="Yeager S."/>
            <person name="Yee E."/>
            <person name="Young G."/>
            <person name="Zainoun J."/>
            <person name="Zembeck L."/>
            <person name="Zimmer A."/>
            <person name="Zody M."/>
            <person name="Lander E."/>
        </authorList>
    </citation>
    <scope>NUCLEOTIDE SEQUENCE [LARGE SCALE GENOMIC DNA]</scope>
</reference>